<gene>
    <name evidence="3" type="ORF">OM076_19920</name>
</gene>
<evidence type="ECO:0000313" key="3">
    <source>
        <dbReference type="EMBL" id="MDA0162552.1"/>
    </source>
</evidence>
<proteinExistence type="predicted"/>
<dbReference type="InterPro" id="IPR050923">
    <property type="entry name" value="Cell_Proc_Reg/RNA_Proc"/>
</dbReference>
<organism evidence="3 4">
    <name type="scientific">Solirubrobacter ginsenosidimutans</name>
    <dbReference type="NCBI Taxonomy" id="490573"/>
    <lineage>
        <taxon>Bacteria</taxon>
        <taxon>Bacillati</taxon>
        <taxon>Actinomycetota</taxon>
        <taxon>Thermoleophilia</taxon>
        <taxon>Solirubrobacterales</taxon>
        <taxon>Solirubrobacteraceae</taxon>
        <taxon>Solirubrobacter</taxon>
    </lineage>
</organism>
<dbReference type="PROSITE" id="PS50006">
    <property type="entry name" value="FHA_DOMAIN"/>
    <property type="match status" value="1"/>
</dbReference>
<dbReference type="Gene3D" id="2.60.200.20">
    <property type="match status" value="1"/>
</dbReference>
<dbReference type="Pfam" id="PF00498">
    <property type="entry name" value="FHA"/>
    <property type="match status" value="1"/>
</dbReference>
<protein>
    <submittedName>
        <fullName evidence="3">FHA domain-containing protein</fullName>
    </submittedName>
</protein>
<dbReference type="AlphaFoldDB" id="A0A9X3MUC2"/>
<accession>A0A9X3MUC2</accession>
<name>A0A9X3MUC2_9ACTN</name>
<dbReference type="InterPro" id="IPR008984">
    <property type="entry name" value="SMAD_FHA_dom_sf"/>
</dbReference>
<feature type="domain" description="FHA" evidence="2">
    <location>
        <begin position="74"/>
        <end position="124"/>
    </location>
</feature>
<evidence type="ECO:0000313" key="4">
    <source>
        <dbReference type="Proteomes" id="UP001149140"/>
    </source>
</evidence>
<dbReference type="CDD" id="cd00060">
    <property type="entry name" value="FHA"/>
    <property type="match status" value="1"/>
</dbReference>
<keyword evidence="1" id="KW-0597">Phosphoprotein</keyword>
<dbReference type="PANTHER" id="PTHR23308">
    <property type="entry name" value="NUCLEAR INHIBITOR OF PROTEIN PHOSPHATASE-1"/>
    <property type="match status" value="1"/>
</dbReference>
<dbReference type="SMART" id="SM00240">
    <property type="entry name" value="FHA"/>
    <property type="match status" value="1"/>
</dbReference>
<dbReference type="InterPro" id="IPR000253">
    <property type="entry name" value="FHA_dom"/>
</dbReference>
<reference evidence="3" key="1">
    <citation type="submission" date="2022-10" db="EMBL/GenBank/DDBJ databases">
        <title>The WGS of Solirubrobacter ginsenosidimutans DSM 21036.</title>
        <authorList>
            <person name="Jiang Z."/>
        </authorList>
    </citation>
    <scope>NUCLEOTIDE SEQUENCE</scope>
    <source>
        <strain evidence="3">DSM 21036</strain>
    </source>
</reference>
<dbReference type="SUPFAM" id="SSF49879">
    <property type="entry name" value="SMAD/FHA domain"/>
    <property type="match status" value="1"/>
</dbReference>
<keyword evidence="4" id="KW-1185">Reference proteome</keyword>
<evidence type="ECO:0000259" key="2">
    <source>
        <dbReference type="PROSITE" id="PS50006"/>
    </source>
</evidence>
<comment type="caution">
    <text evidence="3">The sequence shown here is derived from an EMBL/GenBank/DDBJ whole genome shotgun (WGS) entry which is preliminary data.</text>
</comment>
<dbReference type="EMBL" id="JAPDOD010000019">
    <property type="protein sequence ID" value="MDA0162552.1"/>
    <property type="molecule type" value="Genomic_DNA"/>
</dbReference>
<sequence length="145" mass="16278">MQPPERALQLLRDAYGAGHLSTATLEARTEWVLGGGYAEDATWDLPKRWWRPAAPVRSLVVGETEWPLADRGRWVVGRASSCDFALEADDTVSRTHVEIAVRAGLCLIRDLDSCNGTWLNGRSVRRARLRRGDVLRLGETELRVR</sequence>
<dbReference type="RefSeq" id="WP_270041793.1">
    <property type="nucleotide sequence ID" value="NZ_JAPDOD010000019.1"/>
</dbReference>
<dbReference type="Proteomes" id="UP001149140">
    <property type="component" value="Unassembled WGS sequence"/>
</dbReference>
<evidence type="ECO:0000256" key="1">
    <source>
        <dbReference type="ARBA" id="ARBA00022553"/>
    </source>
</evidence>